<proteinExistence type="predicted"/>
<sequence>MLEPVPAKPSQLHKLEGDGLALGILSLIEAHTGCEIGGAVASPSDVRDDTEMGSDGGYGRTAPQVWNAPALRQPPTFSDSTKAERRVLMREYHKYLGQVNALQCNGSGQVAMPV</sequence>
<organism evidence="2 3">
    <name type="scientific">Aphanomyces astaci</name>
    <name type="common">Crayfish plague agent</name>
    <dbReference type="NCBI Taxonomy" id="112090"/>
    <lineage>
        <taxon>Eukaryota</taxon>
        <taxon>Sar</taxon>
        <taxon>Stramenopiles</taxon>
        <taxon>Oomycota</taxon>
        <taxon>Saprolegniomycetes</taxon>
        <taxon>Saprolegniales</taxon>
        <taxon>Verrucalvaceae</taxon>
        <taxon>Aphanomyces</taxon>
    </lineage>
</organism>
<accession>A0A418C0T9</accession>
<dbReference type="Proteomes" id="UP000283543">
    <property type="component" value="Unassembled WGS sequence"/>
</dbReference>
<comment type="caution">
    <text evidence="2">The sequence shown here is derived from an EMBL/GenBank/DDBJ whole genome shotgun (WGS) entry which is preliminary data.</text>
</comment>
<dbReference type="AlphaFoldDB" id="A0A418C0T9"/>
<evidence type="ECO:0000313" key="3">
    <source>
        <dbReference type="Proteomes" id="UP000283543"/>
    </source>
</evidence>
<evidence type="ECO:0000256" key="1">
    <source>
        <dbReference type="SAM" id="MobiDB-lite"/>
    </source>
</evidence>
<evidence type="ECO:0000313" key="2">
    <source>
        <dbReference type="EMBL" id="RHY59519.1"/>
    </source>
</evidence>
<feature type="region of interest" description="Disordered" evidence="1">
    <location>
        <begin position="38"/>
        <end position="82"/>
    </location>
</feature>
<feature type="non-terminal residue" evidence="2">
    <location>
        <position position="114"/>
    </location>
</feature>
<protein>
    <submittedName>
        <fullName evidence="2">Uncharacterized protein</fullName>
    </submittedName>
</protein>
<dbReference type="EMBL" id="QUTB01004818">
    <property type="protein sequence ID" value="RHY59519.1"/>
    <property type="molecule type" value="Genomic_DNA"/>
</dbReference>
<name>A0A418C0T9_APHAT</name>
<reference evidence="2 3" key="1">
    <citation type="submission" date="2018-08" db="EMBL/GenBank/DDBJ databases">
        <title>Aphanomyces genome sequencing and annotation.</title>
        <authorList>
            <person name="Minardi D."/>
            <person name="Oidtmann B."/>
            <person name="Van Der Giezen M."/>
            <person name="Studholme D.J."/>
        </authorList>
    </citation>
    <scope>NUCLEOTIDE SEQUENCE [LARGE SCALE GENOMIC DNA]</scope>
    <source>
        <strain evidence="2 3">Si</strain>
    </source>
</reference>
<dbReference type="VEuPathDB" id="FungiDB:H257_19468"/>
<gene>
    <name evidence="2" type="ORF">DYB34_007801</name>
</gene>